<accession>A0A0N5CXA4</accession>
<evidence type="ECO:0000256" key="2">
    <source>
        <dbReference type="ARBA" id="ARBA00022692"/>
    </source>
</evidence>
<evidence type="ECO:0000256" key="6">
    <source>
        <dbReference type="RuleBase" id="RU363126"/>
    </source>
</evidence>
<dbReference type="GO" id="GO:0005886">
    <property type="term" value="C:plasma membrane"/>
    <property type="evidence" value="ECO:0007669"/>
    <property type="project" value="UniProtKB-SubCell"/>
</dbReference>
<dbReference type="GO" id="GO:0005254">
    <property type="term" value="F:chloride channel activity"/>
    <property type="evidence" value="ECO:0007669"/>
    <property type="project" value="UniProtKB-KW"/>
</dbReference>
<dbReference type="InterPro" id="IPR000615">
    <property type="entry name" value="Bestrophin"/>
</dbReference>
<keyword evidence="6" id="KW-0813">Transport</keyword>
<evidence type="ECO:0000256" key="5">
    <source>
        <dbReference type="ARBA" id="ARBA00034769"/>
    </source>
</evidence>
<name>A0A0N5CXA4_THECL</name>
<feature type="transmembrane region" description="Helical" evidence="6">
    <location>
        <begin position="250"/>
        <end position="270"/>
    </location>
</feature>
<dbReference type="Pfam" id="PF01062">
    <property type="entry name" value="Bestrophin"/>
    <property type="match status" value="1"/>
</dbReference>
<gene>
    <name evidence="7" type="ORF">TCLT_LOCUS5009</name>
</gene>
<dbReference type="EMBL" id="UYYF01004315">
    <property type="protein sequence ID" value="VDN02203.1"/>
    <property type="molecule type" value="Genomic_DNA"/>
</dbReference>
<keyword evidence="6" id="KW-1003">Cell membrane</keyword>
<dbReference type="GO" id="GO:0034707">
    <property type="term" value="C:chloride channel complex"/>
    <property type="evidence" value="ECO:0007669"/>
    <property type="project" value="UniProtKB-KW"/>
</dbReference>
<comment type="similarity">
    <text evidence="5 6">Belongs to the anion channel-forming bestrophin (TC 1.A.46) family. Calcium-sensitive chloride channel subfamily.</text>
</comment>
<dbReference type="InterPro" id="IPR021134">
    <property type="entry name" value="Bestrophin-like"/>
</dbReference>
<keyword evidence="2 6" id="KW-0812">Transmembrane</keyword>
<keyword evidence="6" id="KW-0406">Ion transport</keyword>
<evidence type="ECO:0000313" key="7">
    <source>
        <dbReference type="EMBL" id="VDN02203.1"/>
    </source>
</evidence>
<feature type="transmembrane region" description="Helical" evidence="6">
    <location>
        <begin position="74"/>
        <end position="95"/>
    </location>
</feature>
<dbReference type="OrthoDB" id="201595at2759"/>
<keyword evidence="3 6" id="KW-1133">Transmembrane helix</keyword>
<protein>
    <recommendedName>
        <fullName evidence="6">Bestrophin homolog</fullName>
    </recommendedName>
</protein>
<dbReference type="Proteomes" id="UP000276776">
    <property type="component" value="Unassembled WGS sequence"/>
</dbReference>
<proteinExistence type="inferred from homology"/>
<evidence type="ECO:0000256" key="3">
    <source>
        <dbReference type="ARBA" id="ARBA00022989"/>
    </source>
</evidence>
<keyword evidence="6" id="KW-0868">Chloride</keyword>
<evidence type="ECO:0000313" key="8">
    <source>
        <dbReference type="Proteomes" id="UP000276776"/>
    </source>
</evidence>
<evidence type="ECO:0000313" key="9">
    <source>
        <dbReference type="WBParaSite" id="TCLT_0000502001-mRNA-1"/>
    </source>
</evidence>
<reference evidence="9" key="1">
    <citation type="submission" date="2017-02" db="UniProtKB">
        <authorList>
            <consortium name="WormBaseParasite"/>
        </authorList>
    </citation>
    <scope>IDENTIFICATION</scope>
</reference>
<comment type="function">
    <text evidence="6">Forms chloride channels.</text>
</comment>
<keyword evidence="8" id="KW-1185">Reference proteome</keyword>
<reference evidence="7 8" key="2">
    <citation type="submission" date="2018-11" db="EMBL/GenBank/DDBJ databases">
        <authorList>
            <consortium name="Pathogen Informatics"/>
        </authorList>
    </citation>
    <scope>NUCLEOTIDE SEQUENCE [LARGE SCALE GENOMIC DNA]</scope>
</reference>
<keyword evidence="4 6" id="KW-0472">Membrane</keyword>
<dbReference type="OMA" id="WSVTHVL"/>
<dbReference type="WBParaSite" id="TCLT_0000502001-mRNA-1">
    <property type="protein sequence ID" value="TCLT_0000502001-mRNA-1"/>
    <property type="gene ID" value="TCLT_0000502001"/>
</dbReference>
<evidence type="ECO:0000256" key="1">
    <source>
        <dbReference type="ARBA" id="ARBA00004370"/>
    </source>
</evidence>
<keyword evidence="6" id="KW-0869">Chloride channel</keyword>
<evidence type="ECO:0000256" key="4">
    <source>
        <dbReference type="ARBA" id="ARBA00023136"/>
    </source>
</evidence>
<sequence length="365" mass="42913">MTVSYSMNISTASIFAFLKLLFRWKASIWKLVLKELLIWTILYLLITYCFRSDLLMTKESKSIFKRTASYFGNYLNQSNLTFILGFFVSSVAVRWNVLLQNLGYIESLALFVSAYIRGEDEQSRMYRRTIVRNACLAQCLVLRNISVSVRKRFPTMNDLVETGKFYIYASKIMNDIGYMTQKELENLESCQLQYDKHWMPIMWSVTHVINARRTGKVNNDMETNKLLDELKAFRSCLQILANYDWVPLPLVYPQVITISVYFYFIVCLFARQHFPQPTTTTNETKPQVDIVLPIMTMVEFLFYVGWMKIAMSLLNSFGEDDDDFECNFIIDKNFTSNKHNGLRRLPYGPHAEKFKRKIKHLHLLE</sequence>
<feature type="transmembrane region" description="Helical" evidence="6">
    <location>
        <begin position="36"/>
        <end position="54"/>
    </location>
</feature>
<dbReference type="PANTHER" id="PTHR10736">
    <property type="entry name" value="BESTROPHIN"/>
    <property type="match status" value="1"/>
</dbReference>
<dbReference type="PANTHER" id="PTHR10736:SF0">
    <property type="entry name" value="BESTROPHIN HOMOLOG"/>
    <property type="match status" value="1"/>
</dbReference>
<dbReference type="STRING" id="103827.A0A0N5CXA4"/>
<feature type="transmembrane region" description="Helical" evidence="6">
    <location>
        <begin position="290"/>
        <end position="309"/>
    </location>
</feature>
<organism evidence="9">
    <name type="scientific">Thelazia callipaeda</name>
    <name type="common">Oriental eyeworm</name>
    <name type="synonym">Parasitic nematode</name>
    <dbReference type="NCBI Taxonomy" id="103827"/>
    <lineage>
        <taxon>Eukaryota</taxon>
        <taxon>Metazoa</taxon>
        <taxon>Ecdysozoa</taxon>
        <taxon>Nematoda</taxon>
        <taxon>Chromadorea</taxon>
        <taxon>Rhabditida</taxon>
        <taxon>Spirurina</taxon>
        <taxon>Spiruromorpha</taxon>
        <taxon>Thelazioidea</taxon>
        <taxon>Thelaziidae</taxon>
        <taxon>Thelazia</taxon>
    </lineage>
</organism>
<comment type="subcellular location">
    <subcellularLocation>
        <location evidence="6">Cell membrane</location>
        <topology evidence="6">Multi-pass membrane protein</topology>
    </subcellularLocation>
    <subcellularLocation>
        <location evidence="1">Membrane</location>
    </subcellularLocation>
</comment>
<dbReference type="AlphaFoldDB" id="A0A0N5CXA4"/>
<keyword evidence="6" id="KW-0407">Ion channel</keyword>